<reference evidence="2" key="1">
    <citation type="submission" date="2014-05" db="EMBL/GenBank/DDBJ databases">
        <title>Whole genome sequencing of Lactobacillus casei NRIC0644.</title>
        <authorList>
            <person name="Atarashi H."/>
            <person name="Yoshida Y."/>
            <person name="Fujimura S."/>
            <person name="Tanaka N."/>
            <person name="Shiwa Y."/>
            <person name="Yoshikawa H."/>
            <person name="Okada S."/>
            <person name="Nakagawa J."/>
        </authorList>
    </citation>
    <scope>NUCLEOTIDE SEQUENCE [LARGE SCALE GENOMIC DNA]</scope>
    <source>
        <strain evidence="2">NRIC0644</strain>
    </source>
</reference>
<organism evidence="1 2">
    <name type="scientific">Lacticaseibacillus paracasei NRIC 0644</name>
    <dbReference type="NCBI Taxonomy" id="1435038"/>
    <lineage>
        <taxon>Bacteria</taxon>
        <taxon>Bacillati</taxon>
        <taxon>Bacillota</taxon>
        <taxon>Bacilli</taxon>
        <taxon>Lactobacillales</taxon>
        <taxon>Lactobacillaceae</taxon>
        <taxon>Lacticaseibacillus</taxon>
    </lineage>
</organism>
<accession>A0A0C9QDD7</accession>
<name>A0A0C9QDD7_LACPA</name>
<dbReference type="RefSeq" id="WP_003565012.1">
    <property type="nucleotide sequence ID" value="NZ_BAYM01000086.1"/>
</dbReference>
<comment type="caution">
    <text evidence="1">The sequence shown here is derived from an EMBL/GenBank/DDBJ whole genome shotgun (WGS) entry which is preliminary data.</text>
</comment>
<sequence length="60" mass="7039">MDNYDKARKVLQSTALSKIAQQTGISIGQIWHYRDRHEGIEKAPEAYVKKIASLYRNKRY</sequence>
<dbReference type="Proteomes" id="UP000032552">
    <property type="component" value="Unassembled WGS sequence"/>
</dbReference>
<gene>
    <name evidence="1" type="ORF">LC0644_1277</name>
</gene>
<dbReference type="EMBL" id="BAYM01000086">
    <property type="protein sequence ID" value="GAN36688.1"/>
    <property type="molecule type" value="Genomic_DNA"/>
</dbReference>
<dbReference type="AlphaFoldDB" id="A0A0C9QDD7"/>
<proteinExistence type="predicted"/>
<protein>
    <submittedName>
        <fullName evidence="1">Uncharacterized protein</fullName>
    </submittedName>
</protein>
<dbReference type="GeneID" id="57089879"/>
<evidence type="ECO:0000313" key="2">
    <source>
        <dbReference type="Proteomes" id="UP000032552"/>
    </source>
</evidence>
<evidence type="ECO:0000313" key="1">
    <source>
        <dbReference type="EMBL" id="GAN36688.1"/>
    </source>
</evidence>